<dbReference type="AlphaFoldDB" id="A0AAC9ANI2"/>
<sequence length="100" mass="11162">MPIPRDGVLPAWATVLRSLTRIHSEIAPRMIIAMCRTRWSTTLPSGPPMTIMPMNGATIVSHSPARYFPMILPLLELPAAVRGSRDGPCEKQCEKQRRVQ</sequence>
<evidence type="ECO:0000313" key="3">
    <source>
        <dbReference type="Proteomes" id="UP000075221"/>
    </source>
</evidence>
<reference evidence="2 4" key="1">
    <citation type="journal article" date="2016" name="Plant Dis.">
        <title>Improved production of propionic acid using genome shuffling.</title>
        <authorList>
            <person name="Luna-Flores C.H."/>
            <person name="Palfreyman R.W."/>
            <person name="Kromer J.O."/>
            <person name="Nielsen L.K."/>
            <person name="Marcellin E."/>
        </authorList>
    </citation>
    <scope>NUCLEOTIDE SEQUENCE [LARGE SCALE GENOMIC DNA]</scope>
    <source>
        <strain evidence="2 4">F3E8</strain>
    </source>
</reference>
<name>A0AAC9ANI2_9ACTN</name>
<evidence type="ECO:0000313" key="4">
    <source>
        <dbReference type="Proteomes" id="UP000178666"/>
    </source>
</evidence>
<gene>
    <name evidence="2" type="ORF">A8L58_11335</name>
    <name evidence="1" type="ORF">AXH35_09895</name>
</gene>
<organism evidence="1 3">
    <name type="scientific">Acidipropionibacterium acidipropionici</name>
    <dbReference type="NCBI Taxonomy" id="1748"/>
    <lineage>
        <taxon>Bacteria</taxon>
        <taxon>Bacillati</taxon>
        <taxon>Actinomycetota</taxon>
        <taxon>Actinomycetes</taxon>
        <taxon>Propionibacteriales</taxon>
        <taxon>Propionibacteriaceae</taxon>
        <taxon>Acidipropionibacterium</taxon>
    </lineage>
</organism>
<dbReference type="EMBL" id="CP015970">
    <property type="protein sequence ID" value="AOZ47179.1"/>
    <property type="molecule type" value="Genomic_DNA"/>
</dbReference>
<keyword evidence="4" id="KW-1185">Reference proteome</keyword>
<proteinExistence type="predicted"/>
<reference evidence="1 3" key="2">
    <citation type="submission" date="2016-02" db="EMBL/GenBank/DDBJ databases">
        <title>Complete Genome Sequence of Propionibacterium acidipropionici ATCC 55737.</title>
        <authorList>
            <person name="Luna Flores C.H."/>
            <person name="Nielsen L.K."/>
            <person name="Marcellin E."/>
        </authorList>
    </citation>
    <scope>NUCLEOTIDE SEQUENCE [LARGE SCALE GENOMIC DNA]</scope>
    <source>
        <strain evidence="1 3">ATCC 55737</strain>
    </source>
</reference>
<dbReference type="Proteomes" id="UP000075221">
    <property type="component" value="Chromosome"/>
</dbReference>
<evidence type="ECO:0000313" key="1">
    <source>
        <dbReference type="EMBL" id="AMS05712.1"/>
    </source>
</evidence>
<protein>
    <submittedName>
        <fullName evidence="1">Uncharacterized protein</fullName>
    </submittedName>
</protein>
<evidence type="ECO:0000313" key="2">
    <source>
        <dbReference type="EMBL" id="AOZ47179.1"/>
    </source>
</evidence>
<dbReference type="EMBL" id="CP014352">
    <property type="protein sequence ID" value="AMS05712.1"/>
    <property type="molecule type" value="Genomic_DNA"/>
</dbReference>
<accession>A0AAC9ANI2</accession>
<dbReference type="Proteomes" id="UP000178666">
    <property type="component" value="Chromosome"/>
</dbReference>